<evidence type="ECO:0000313" key="1">
    <source>
        <dbReference type="EMBL" id="MCW7517140.1"/>
    </source>
</evidence>
<reference evidence="1" key="1">
    <citation type="submission" date="2022-06" db="EMBL/GenBank/DDBJ databases">
        <title>Leptospira isolates from biofilms formed at urban environments.</title>
        <authorList>
            <person name="Ribeiro P.S."/>
            <person name="Sousa T."/>
            <person name="Carvalho N."/>
            <person name="Aburjaile F."/>
            <person name="Neves F."/>
            <person name="Oliveira D."/>
            <person name="Blanco L."/>
            <person name="Lima J."/>
            <person name="Costa F."/>
            <person name="Brenig B."/>
            <person name="Soares S."/>
            <person name="Ramos R."/>
            <person name="Goes-Neto A."/>
            <person name="Matiuzzi M."/>
            <person name="Azevedo V."/>
            <person name="Ristow P."/>
        </authorList>
    </citation>
    <scope>NUCLEOTIDE SEQUENCE</scope>
    <source>
        <strain evidence="1">VSF7</strain>
    </source>
</reference>
<dbReference type="Proteomes" id="UP001209694">
    <property type="component" value="Unassembled WGS sequence"/>
</dbReference>
<comment type="caution">
    <text evidence="1">The sequence shown here is derived from an EMBL/GenBank/DDBJ whole genome shotgun (WGS) entry which is preliminary data.</text>
</comment>
<dbReference type="AlphaFoldDB" id="A0AAW5V9H4"/>
<organism evidence="1 2">
    <name type="scientific">Leptospira levettii</name>
    <dbReference type="NCBI Taxonomy" id="2023178"/>
    <lineage>
        <taxon>Bacteria</taxon>
        <taxon>Pseudomonadati</taxon>
        <taxon>Spirochaetota</taxon>
        <taxon>Spirochaetia</taxon>
        <taxon>Leptospirales</taxon>
        <taxon>Leptospiraceae</taxon>
        <taxon>Leptospira</taxon>
    </lineage>
</organism>
<evidence type="ECO:0000313" key="2">
    <source>
        <dbReference type="Proteomes" id="UP001209694"/>
    </source>
</evidence>
<dbReference type="RefSeq" id="WP_265394648.1">
    <property type="nucleotide sequence ID" value="NZ_JAMQQD010000011.1"/>
</dbReference>
<sequence>MESNFRKYTSFEKECIKYNAINEKNFIETVESISKSKSKSNSFILSKKFNQKIIFPQLTKVLGFCTDRKGGYLNKRINLPNQKYSTFTVNDNQILFKLILGHYQACRQKPTYNPDLIENKKWEELKGLNLNAKTRNNISLRENFNSNILCIDIDTHDLDKHDIYKDRRIVYKEDYYKYLINFLYEKLGVHPVLCQTSKLHRGIYLYYKTNVIRKKEKEELFKIIYKLIHEFDKPYHENKPGKKETIEYKNITGIELRTPDHLNRLPLTYDYDVKDNKLETITSFAKTLKHIASNLASNILYYEAIYQEHQPEVSDEEIKRILVSSYTEEEKISSTVWHRNKVTKLNCEKIHVPIEGGNKNKGLFRLACLFLYSNKSHDTQAFHNLVYSNNQSSQDVADWFDLEFTRQANGNLEDKEISEIDWIPSIYGEKALDGILKGAEDFLNSNQCKPKRSRVEVEEVYNEVVLNSDEKKKCELIISSLKNSFCKKYPHSYLKNTVYEIVCKMKYEELNSRSIDKKTKFKKQTKENLRLGGQFPRNYQDLVKKKYNMKCDVYKMFNLILKSKLFNQIFSTKKGYLYGILGGSCRQFTFNSDTLEHILRIGECISSSYNKEEYTQRVEKSIPQYFILCDSQSSESDQGRVDIPPLIGNS</sequence>
<name>A0AAW5V9H4_9LEPT</name>
<accession>A0AAW5V9H4</accession>
<proteinExistence type="predicted"/>
<protein>
    <recommendedName>
        <fullName evidence="3">Virulence-protein E N-terminal domain-containing protein</fullName>
    </recommendedName>
</protein>
<gene>
    <name evidence="1" type="ORF">ND810_18380</name>
</gene>
<evidence type="ECO:0008006" key="3">
    <source>
        <dbReference type="Google" id="ProtNLM"/>
    </source>
</evidence>
<dbReference type="EMBL" id="JAMQQD010000011">
    <property type="protein sequence ID" value="MCW7517140.1"/>
    <property type="molecule type" value="Genomic_DNA"/>
</dbReference>